<feature type="transmembrane region" description="Helical" evidence="1">
    <location>
        <begin position="23"/>
        <end position="42"/>
    </location>
</feature>
<comment type="caution">
    <text evidence="2">The sequence shown here is derived from an EMBL/GenBank/DDBJ whole genome shotgun (WGS) entry which is preliminary data.</text>
</comment>
<keyword evidence="1" id="KW-0472">Membrane</keyword>
<evidence type="ECO:0000256" key="1">
    <source>
        <dbReference type="SAM" id="Phobius"/>
    </source>
</evidence>
<gene>
    <name evidence="2" type="ORF">BJ971_006731</name>
</gene>
<accession>A0A7W7MTV3</accession>
<protein>
    <submittedName>
        <fullName evidence="2">Uncharacterized protein</fullName>
    </submittedName>
</protein>
<dbReference type="EMBL" id="JACHNH010000001">
    <property type="protein sequence ID" value="MBB4766175.1"/>
    <property type="molecule type" value="Genomic_DNA"/>
</dbReference>
<evidence type="ECO:0000313" key="2">
    <source>
        <dbReference type="EMBL" id="MBB4766175.1"/>
    </source>
</evidence>
<evidence type="ECO:0000313" key="3">
    <source>
        <dbReference type="Proteomes" id="UP000578112"/>
    </source>
</evidence>
<dbReference type="RefSeq" id="WP_184997274.1">
    <property type="nucleotide sequence ID" value="NZ_BOMK01000051.1"/>
</dbReference>
<keyword evidence="1" id="KW-1133">Transmembrane helix</keyword>
<reference evidence="2 3" key="1">
    <citation type="submission" date="2020-08" db="EMBL/GenBank/DDBJ databases">
        <title>Sequencing the genomes of 1000 actinobacteria strains.</title>
        <authorList>
            <person name="Klenk H.-P."/>
        </authorList>
    </citation>
    <scope>NUCLEOTIDE SEQUENCE [LARGE SCALE GENOMIC DNA]</scope>
    <source>
        <strain evidence="2 3">DSM 43149</strain>
    </source>
</reference>
<dbReference type="AlphaFoldDB" id="A0A7W7MTV3"/>
<sequence length="59" mass="6004">MEDVRTTSEDDIRAGGAMSRRLFFGRALGLAGAAGALLALTGCPGGDGDDDDGDDEDDD</sequence>
<name>A0A7W7MTV3_9ACTN</name>
<dbReference type="Proteomes" id="UP000578112">
    <property type="component" value="Unassembled WGS sequence"/>
</dbReference>
<keyword evidence="3" id="KW-1185">Reference proteome</keyword>
<organism evidence="2 3">
    <name type="scientific">Actinoplanes digitatis</name>
    <dbReference type="NCBI Taxonomy" id="1868"/>
    <lineage>
        <taxon>Bacteria</taxon>
        <taxon>Bacillati</taxon>
        <taxon>Actinomycetota</taxon>
        <taxon>Actinomycetes</taxon>
        <taxon>Micromonosporales</taxon>
        <taxon>Micromonosporaceae</taxon>
        <taxon>Actinoplanes</taxon>
    </lineage>
</organism>
<proteinExistence type="predicted"/>
<keyword evidence="1" id="KW-0812">Transmembrane</keyword>